<keyword evidence="4" id="KW-1185">Reference proteome</keyword>
<feature type="compositionally biased region" description="Polar residues" evidence="1">
    <location>
        <begin position="366"/>
        <end position="375"/>
    </location>
</feature>
<evidence type="ECO:0000256" key="1">
    <source>
        <dbReference type="SAM" id="MobiDB-lite"/>
    </source>
</evidence>
<dbReference type="RefSeq" id="WP_186409831.1">
    <property type="nucleotide sequence ID" value="NZ_FLQY01000036.1"/>
</dbReference>
<name>A0A1A8XJH3_9RHOO</name>
<dbReference type="AlphaFoldDB" id="A0A1A8XJH3"/>
<feature type="compositionally biased region" description="Polar residues" evidence="1">
    <location>
        <begin position="395"/>
        <end position="405"/>
    </location>
</feature>
<dbReference type="InterPro" id="IPR021728">
    <property type="entry name" value="DUF3300"/>
</dbReference>
<dbReference type="Proteomes" id="UP000199600">
    <property type="component" value="Unassembled WGS sequence"/>
</dbReference>
<dbReference type="PANTHER" id="PTHR40269">
    <property type="entry name" value="OUTER MEMBRANE PROTEIN-RELATED"/>
    <property type="match status" value="1"/>
</dbReference>
<feature type="region of interest" description="Disordered" evidence="1">
    <location>
        <begin position="288"/>
        <end position="435"/>
    </location>
</feature>
<protein>
    <recommendedName>
        <fullName evidence="5">DUF3300 domain-containing protein</fullName>
    </recommendedName>
</protein>
<dbReference type="EMBL" id="FLQY01000036">
    <property type="protein sequence ID" value="SBT04542.1"/>
    <property type="molecule type" value="Genomic_DNA"/>
</dbReference>
<keyword evidence="2" id="KW-0732">Signal</keyword>
<sequence>MKSTPSRTCILFTALVLTLNPALAQQAPATNAATANPAAKTFSQQDLDQLVAPIALYPDPLLAQIFMASTYPLEVVEAARWSKANPKVSGQALETAMESQPWDPAVKSLTSVPQVLQQMNENLSWTQKLGDAFLAQQDDLMNTVQALRAKAAAAGNLKTTEQQVVKTETQGSQTIYVVESPKPDVIYVPTYNPSVVYGTWWYPTPPYYMYPPSYVYPPGLAFATGVLVGAAIWGNCNWGWGGRNNVNVNVNRYNSFNRTNISNNNWNHNVNHRGGVAYKDQNVARQYNRGGNAQATKAREDFRGRAEAGRSDLKGMDRNELNNRVQQADRGAQASTRDRAGNAGTRESAAAGNFDRSSAGFDRSATAGTRDQTAGTRDRSGSGGFSGVGNGASTREASQRGSSSRADFASRSGGGNFGGGGGSRGGGGRGGGGRR</sequence>
<accession>A0A1A8XJH3</accession>
<evidence type="ECO:0000313" key="3">
    <source>
        <dbReference type="EMBL" id="SBT04542.1"/>
    </source>
</evidence>
<dbReference type="PANTHER" id="PTHR40269:SF1">
    <property type="entry name" value="OUTER MEMBRANE PROTEIN"/>
    <property type="match status" value="1"/>
</dbReference>
<feature type="signal peptide" evidence="2">
    <location>
        <begin position="1"/>
        <end position="24"/>
    </location>
</feature>
<feature type="chain" id="PRO_5008381490" description="DUF3300 domain-containing protein" evidence="2">
    <location>
        <begin position="25"/>
        <end position="435"/>
    </location>
</feature>
<evidence type="ECO:0000256" key="2">
    <source>
        <dbReference type="SAM" id="SignalP"/>
    </source>
</evidence>
<feature type="compositionally biased region" description="Gly residues" evidence="1">
    <location>
        <begin position="381"/>
        <end position="390"/>
    </location>
</feature>
<feature type="compositionally biased region" description="Gly residues" evidence="1">
    <location>
        <begin position="412"/>
        <end position="435"/>
    </location>
</feature>
<gene>
    <name evidence="3" type="ORF">PROAA_1300001</name>
</gene>
<dbReference type="Pfam" id="PF11737">
    <property type="entry name" value="DUF3300"/>
    <property type="match status" value="1"/>
</dbReference>
<feature type="compositionally biased region" description="Basic and acidic residues" evidence="1">
    <location>
        <begin position="297"/>
        <end position="321"/>
    </location>
</feature>
<evidence type="ECO:0000313" key="4">
    <source>
        <dbReference type="Proteomes" id="UP000199600"/>
    </source>
</evidence>
<organism evidence="3 4">
    <name type="scientific">Candidatus Propionivibrio aalborgensis</name>
    <dbReference type="NCBI Taxonomy" id="1860101"/>
    <lineage>
        <taxon>Bacteria</taxon>
        <taxon>Pseudomonadati</taxon>
        <taxon>Pseudomonadota</taxon>
        <taxon>Betaproteobacteria</taxon>
        <taxon>Rhodocyclales</taxon>
        <taxon>Rhodocyclaceae</taxon>
        <taxon>Propionivibrio</taxon>
    </lineage>
</organism>
<proteinExistence type="predicted"/>
<evidence type="ECO:0008006" key="5">
    <source>
        <dbReference type="Google" id="ProtNLM"/>
    </source>
</evidence>
<reference evidence="3 4" key="1">
    <citation type="submission" date="2016-06" db="EMBL/GenBank/DDBJ databases">
        <authorList>
            <person name="Kjaerup R.B."/>
            <person name="Dalgaard T.S."/>
            <person name="Juul-Madsen H.R."/>
        </authorList>
    </citation>
    <scope>NUCLEOTIDE SEQUENCE [LARGE SCALE GENOMIC DNA]</scope>
    <source>
        <strain evidence="3">2</strain>
    </source>
</reference>